<keyword evidence="1" id="KW-0812">Transmembrane</keyword>
<keyword evidence="1" id="KW-1133">Transmembrane helix</keyword>
<name>B1VJ10_CORU7</name>
<gene>
    <name evidence="2" type="ordered locus">cu1999</name>
</gene>
<accession>B1VJ10</accession>
<feature type="transmembrane region" description="Helical" evidence="1">
    <location>
        <begin position="187"/>
        <end position="208"/>
    </location>
</feature>
<evidence type="ECO:0000313" key="2">
    <source>
        <dbReference type="EMBL" id="CAQ05956.1"/>
    </source>
</evidence>
<protein>
    <submittedName>
        <fullName evidence="2">Putative ABC transport system, permease protein</fullName>
    </submittedName>
</protein>
<dbReference type="eggNOG" id="ENOG5031FZT">
    <property type="taxonomic scope" value="Bacteria"/>
</dbReference>
<dbReference type="KEGG" id="cur:cu1999"/>
<evidence type="ECO:0000313" key="3">
    <source>
        <dbReference type="Proteomes" id="UP000001727"/>
    </source>
</evidence>
<feature type="transmembrane region" description="Helical" evidence="1">
    <location>
        <begin position="111"/>
        <end position="129"/>
    </location>
</feature>
<feature type="transmembrane region" description="Helical" evidence="1">
    <location>
        <begin position="81"/>
        <end position="99"/>
    </location>
</feature>
<evidence type="ECO:0000256" key="1">
    <source>
        <dbReference type="SAM" id="Phobius"/>
    </source>
</evidence>
<sequence>MRKALLRNALIVLVGFAVSLWLNISIEGAETYPSSPQATLHKSWQLFIVLGPLLGFLSAWEASRFREILTQLGRPRYAGKVWLRSIAPLQLIAFLLVTLHFVLNDGFGSRAWPQGVLIIALHALVWASLGTACGLYLPSLIALPVAMFLSFVLQAYPPALSQPEWRYMFGQTAGLCCGIDRELNSSFVAASATMLAALLMAAWVLIYVGSSGCRGTTAAVAAGVAVALLGGFASYSQVAGAGYDVTVQRSEKDLVCSDSQCLWPETPEEVVAANRDVLSSLGKPQASLWDIHSSAAPEDLQKEQPQQYLLVRSTDPDTVELVLILQHLQADDALRRTPSCWFGEDGPVPVADAFDGVSPDDLKRLVLEPSGHLRQELDHEALISKVNEGCVAS</sequence>
<dbReference type="HOGENOM" id="CLU_701540_0_0_11"/>
<organism evidence="2 3">
    <name type="scientific">Corynebacterium urealyticum (strain ATCC 43042 / DSM 7109)</name>
    <dbReference type="NCBI Taxonomy" id="504474"/>
    <lineage>
        <taxon>Bacteria</taxon>
        <taxon>Bacillati</taxon>
        <taxon>Actinomycetota</taxon>
        <taxon>Actinomycetes</taxon>
        <taxon>Mycobacteriales</taxon>
        <taxon>Corynebacteriaceae</taxon>
        <taxon>Corynebacterium</taxon>
    </lineage>
</organism>
<feature type="transmembrane region" description="Helical" evidence="1">
    <location>
        <begin position="44"/>
        <end position="60"/>
    </location>
</feature>
<proteinExistence type="predicted"/>
<feature type="transmembrane region" description="Helical" evidence="1">
    <location>
        <begin position="215"/>
        <end position="235"/>
    </location>
</feature>
<dbReference type="STRING" id="504474.cu1999"/>
<dbReference type="AlphaFoldDB" id="B1VJ10"/>
<dbReference type="Proteomes" id="UP000001727">
    <property type="component" value="Chromosome"/>
</dbReference>
<keyword evidence="3" id="KW-1185">Reference proteome</keyword>
<reference evidence="2 3" key="1">
    <citation type="journal article" date="2008" name="J. Biotechnol.">
        <title>The lifestyle of Corynebacterium urealyticum derived from its complete genome sequence established by pyrosequencing.</title>
        <authorList>
            <person name="Tauch A."/>
            <person name="Trost E."/>
            <person name="Tilker A."/>
            <person name="Ludewig U."/>
            <person name="Schneiker S."/>
            <person name="Goesmann A."/>
            <person name="Arnold W."/>
            <person name="Bekel T."/>
            <person name="Brinkrolf K."/>
            <person name="Brune I."/>
            <person name="Goetker S."/>
            <person name="Kalinowski J."/>
            <person name="Kamp P.-B."/>
            <person name="Lobo F.P."/>
            <person name="Viehoever P."/>
            <person name="Weisshaar B."/>
            <person name="Soriano F."/>
            <person name="Droege M."/>
            <person name="Puehler A."/>
        </authorList>
    </citation>
    <scope>NUCLEOTIDE SEQUENCE [LARGE SCALE GENOMIC DNA]</scope>
    <source>
        <strain evidence="3">ATCC 43042 / DSM 7109</strain>
    </source>
</reference>
<keyword evidence="1" id="KW-0472">Membrane</keyword>
<dbReference type="EMBL" id="AM942444">
    <property type="protein sequence ID" value="CAQ05956.1"/>
    <property type="molecule type" value="Genomic_DNA"/>
</dbReference>